<comment type="caution">
    <text evidence="2">The sequence shown here is derived from an EMBL/GenBank/DDBJ whole genome shotgun (WGS) entry which is preliminary data.</text>
</comment>
<proteinExistence type="predicted"/>
<gene>
    <name evidence="2" type="ORF">E0H75_27580</name>
</gene>
<sequence length="665" mass="69546">MKFTSHMTRRKALGLVTASLIISAGLITPTTSLGAPAGGTRSIPSGGTTSIQTRPFGVDGLQQPELRPGGREEDEGDGEAGEFTRPRPGFKNGKFPKKPLDAPVVASSAVAGSNADVQASVNGLTHRDQRLANGGNQFSLEPPDQALCVGNGFVVEAVNSVLRVRSSANAATLSGVQDLNTFFGYPPAINRTTGVVGPQVIDPVCLYDPDHQRFMVVLTTLGSLPNGDFTGKNTIDLAVSNTGNPLGTWTIYHVPAQNDGTDGTPDHGCTVDGVVHGPCFQDYPHIGQDANGVYVTSNEYDLFGPGFNAAQVFAFSKAQLAGHPASINMTPIENLAVDGSPGFTVWPANSPAGEYSSERNGTEYALSTIAGDGSETGNPTGTARRLGIWAITNTASLNTAAPALGITSRLTNSQTYVVPPASDQKPGDIPLGECLNDTTMPTPFGPGCWQAFFLPADEPAHDEVESTPDSLDSRMQQTWYVNGTLWGSSGTAVRVNGELKAGIAWFAVSPKINGAGKIQGRVTKQGYIALANNNLTMPAIAFTPAGKGAIAFSVLGETHFPSAGYVRIDERGSVGPIHLAAAGLGPADGFTSYKAFVGDPPRTRWGDYGAAVTDGGNIWLASEYIGQTCTLAEYFPSPNLANFGSCGGTRTSLGNWYTRITKLSQ</sequence>
<evidence type="ECO:0000256" key="1">
    <source>
        <dbReference type="SAM" id="MobiDB-lite"/>
    </source>
</evidence>
<evidence type="ECO:0000313" key="2">
    <source>
        <dbReference type="EMBL" id="TCC46804.1"/>
    </source>
</evidence>
<dbReference type="OrthoDB" id="9813435at2"/>
<dbReference type="EMBL" id="SJKD01000006">
    <property type="protein sequence ID" value="TCC46804.1"/>
    <property type="molecule type" value="Genomic_DNA"/>
</dbReference>
<dbReference type="RefSeq" id="WP_131516538.1">
    <property type="nucleotide sequence ID" value="NZ_SJKD01000006.1"/>
</dbReference>
<evidence type="ECO:0000313" key="3">
    <source>
        <dbReference type="Proteomes" id="UP000293342"/>
    </source>
</evidence>
<feature type="region of interest" description="Disordered" evidence="1">
    <location>
        <begin position="31"/>
        <end position="98"/>
    </location>
</feature>
<dbReference type="Proteomes" id="UP000293342">
    <property type="component" value="Unassembled WGS sequence"/>
</dbReference>
<reference evidence="2 3" key="1">
    <citation type="submission" date="2019-02" db="EMBL/GenBank/DDBJ databases">
        <title>Kribbella capetownensis sp. nov. and Kribbella speibonae sp. nov., isolated from soil.</title>
        <authorList>
            <person name="Curtis S.M."/>
            <person name="Norton I."/>
            <person name="Everest G.J."/>
            <person name="Meyers P.R."/>
        </authorList>
    </citation>
    <scope>NUCLEOTIDE SEQUENCE [LARGE SCALE GENOMIC DNA]</scope>
    <source>
        <strain evidence="2 3">YM53</strain>
    </source>
</reference>
<dbReference type="AlphaFoldDB" id="A0A4R0JLS8"/>
<keyword evidence="3" id="KW-1185">Reference proteome</keyword>
<feature type="compositionally biased region" description="Polar residues" evidence="1">
    <location>
        <begin position="42"/>
        <end position="53"/>
    </location>
</feature>
<accession>A0A4R0JLS8</accession>
<protein>
    <submittedName>
        <fullName evidence="2">Uncharacterized protein</fullName>
    </submittedName>
</protein>
<name>A0A4R0JLS8_9ACTN</name>
<organism evidence="2 3">
    <name type="scientific">Kribbella capetownensis</name>
    <dbReference type="NCBI Taxonomy" id="1572659"/>
    <lineage>
        <taxon>Bacteria</taxon>
        <taxon>Bacillati</taxon>
        <taxon>Actinomycetota</taxon>
        <taxon>Actinomycetes</taxon>
        <taxon>Propionibacteriales</taxon>
        <taxon>Kribbellaceae</taxon>
        <taxon>Kribbella</taxon>
    </lineage>
</organism>